<reference evidence="1" key="1">
    <citation type="submission" date="2022-10" db="EMBL/GenBank/DDBJ databases">
        <title>Comparative genomics and taxonomic characterization of three novel marine species of genus Reichenbachiella exhibiting antioxidant and polysaccharide degradation activities.</title>
        <authorList>
            <person name="Muhammad N."/>
            <person name="Lee Y.-J."/>
            <person name="Ko J."/>
            <person name="Kim S.-G."/>
        </authorList>
    </citation>
    <scope>NUCLEOTIDE SEQUENCE</scope>
    <source>
        <strain evidence="1">Wsw4-B4</strain>
    </source>
</reference>
<name>A0ABY6D298_9BACT</name>
<organism evidence="1 2">
    <name type="scientific">Reichenbachiella carrageenanivorans</name>
    <dbReference type="NCBI Taxonomy" id="2979869"/>
    <lineage>
        <taxon>Bacteria</taxon>
        <taxon>Pseudomonadati</taxon>
        <taxon>Bacteroidota</taxon>
        <taxon>Cytophagia</taxon>
        <taxon>Cytophagales</taxon>
        <taxon>Reichenbachiellaceae</taxon>
        <taxon>Reichenbachiella</taxon>
    </lineage>
</organism>
<protein>
    <recommendedName>
        <fullName evidence="3">Asp/Glu/Hydantoin racemase</fullName>
    </recommendedName>
</protein>
<dbReference type="EMBL" id="CP106735">
    <property type="protein sequence ID" value="UXX79218.1"/>
    <property type="molecule type" value="Genomic_DNA"/>
</dbReference>
<evidence type="ECO:0008006" key="3">
    <source>
        <dbReference type="Google" id="ProtNLM"/>
    </source>
</evidence>
<dbReference type="Proteomes" id="UP001062165">
    <property type="component" value="Chromosome"/>
</dbReference>
<accession>A0ABY6D298</accession>
<sequence>MIAFLHTIASNADKFEKLVRQYDDKVVVKHFVNEQLLTTALRTGEVDFQLFKSEIVNIKKEQPSLVICSCSTYGEASDQEGGVARIDRPIAEYLVNSYKKIGMAYAASSTHKASQKLLLDSATVINKAVEIIPIDCTDCWQFFEAGQQDEYEKGIAQKIEHLSTEVDVVFLAQASMEGAKRHLKLFEREILTSPDYGVKELLKEI</sequence>
<keyword evidence="2" id="KW-1185">Reference proteome</keyword>
<dbReference type="RefSeq" id="WP_263050961.1">
    <property type="nucleotide sequence ID" value="NZ_CP106735.1"/>
</dbReference>
<gene>
    <name evidence="1" type="ORF">N7E81_17840</name>
</gene>
<proteinExistence type="predicted"/>
<evidence type="ECO:0000313" key="2">
    <source>
        <dbReference type="Proteomes" id="UP001062165"/>
    </source>
</evidence>
<evidence type="ECO:0000313" key="1">
    <source>
        <dbReference type="EMBL" id="UXX79218.1"/>
    </source>
</evidence>